<dbReference type="GO" id="GO:0043007">
    <property type="term" value="P:maintenance of rDNA"/>
    <property type="evidence" value="ECO:0007669"/>
    <property type="project" value="TreeGrafter"/>
</dbReference>
<dbReference type="InterPro" id="IPR032245">
    <property type="entry name" value="RMI2"/>
</dbReference>
<dbReference type="PANTHER" id="PTHR33962:SF1">
    <property type="entry name" value="RECQ-MEDIATED GENOME INSTABILITY PROTEIN 2"/>
    <property type="match status" value="1"/>
</dbReference>
<dbReference type="GO" id="GO:0016607">
    <property type="term" value="C:nuclear speck"/>
    <property type="evidence" value="ECO:0007669"/>
    <property type="project" value="TreeGrafter"/>
</dbReference>
<dbReference type="PANTHER" id="PTHR33962">
    <property type="entry name" value="RECQ-MEDIATED GENOME INSTABILITY PROTEIN 2 RMI2"/>
    <property type="match status" value="1"/>
</dbReference>
<dbReference type="GO" id="GO:0005829">
    <property type="term" value="C:cytosol"/>
    <property type="evidence" value="ECO:0007669"/>
    <property type="project" value="TreeGrafter"/>
</dbReference>
<keyword evidence="2" id="KW-1185">Reference proteome</keyword>
<name>A0AAV2H739_LYMST</name>
<accession>A0AAV2H739</accession>
<organism evidence="1 2">
    <name type="scientific">Lymnaea stagnalis</name>
    <name type="common">Great pond snail</name>
    <name type="synonym">Helix stagnalis</name>
    <dbReference type="NCBI Taxonomy" id="6523"/>
    <lineage>
        <taxon>Eukaryota</taxon>
        <taxon>Metazoa</taxon>
        <taxon>Spiralia</taxon>
        <taxon>Lophotrochozoa</taxon>
        <taxon>Mollusca</taxon>
        <taxon>Gastropoda</taxon>
        <taxon>Heterobranchia</taxon>
        <taxon>Euthyneura</taxon>
        <taxon>Panpulmonata</taxon>
        <taxon>Hygrophila</taxon>
        <taxon>Lymnaeoidea</taxon>
        <taxon>Lymnaeidae</taxon>
        <taxon>Lymnaea</taxon>
    </lineage>
</organism>
<evidence type="ECO:0000313" key="1">
    <source>
        <dbReference type="EMBL" id="CAL1529537.1"/>
    </source>
</evidence>
<dbReference type="Pfam" id="PF16100">
    <property type="entry name" value="RMI2"/>
    <property type="match status" value="1"/>
</dbReference>
<reference evidence="1 2" key="1">
    <citation type="submission" date="2024-04" db="EMBL/GenBank/DDBJ databases">
        <authorList>
            <consortium name="Genoscope - CEA"/>
            <person name="William W."/>
        </authorList>
    </citation>
    <scope>NUCLEOTIDE SEQUENCE [LARGE SCALE GENOMIC DNA]</scope>
</reference>
<dbReference type="InterPro" id="IPR012340">
    <property type="entry name" value="NA-bd_OB-fold"/>
</dbReference>
<proteinExistence type="predicted"/>
<dbReference type="AlphaFoldDB" id="A0AAV2H739"/>
<dbReference type="EMBL" id="CAXITT010000050">
    <property type="protein sequence ID" value="CAL1529537.1"/>
    <property type="molecule type" value="Genomic_DNA"/>
</dbReference>
<comment type="caution">
    <text evidence="1">The sequence shown here is derived from an EMBL/GenBank/DDBJ whole genome shotgun (WGS) entry which is preliminary data.</text>
</comment>
<evidence type="ECO:0000313" key="2">
    <source>
        <dbReference type="Proteomes" id="UP001497497"/>
    </source>
</evidence>
<dbReference type="Gene3D" id="2.40.50.140">
    <property type="entry name" value="Nucleic acid-binding proteins"/>
    <property type="match status" value="1"/>
</dbReference>
<dbReference type="GO" id="GO:0033045">
    <property type="term" value="P:regulation of sister chromatid segregation"/>
    <property type="evidence" value="ECO:0007669"/>
    <property type="project" value="TreeGrafter"/>
</dbReference>
<sequence>MSLLKLPSNKILAVHLQHCVDVRNATSGEVNMSSASNITWECQLRKKSFPVSPSVWIQGIVVNFQNPGSTALIDDGTGIIVLPNCDSIASKIAIKKGMYVMAVGALQSGGPHPVIKPIKLQDLSDDVQAETMWPLEVFDQIKYLNG</sequence>
<evidence type="ECO:0008006" key="3">
    <source>
        <dbReference type="Google" id="ProtNLM"/>
    </source>
</evidence>
<dbReference type="GO" id="GO:0006281">
    <property type="term" value="P:DNA repair"/>
    <property type="evidence" value="ECO:0007669"/>
    <property type="project" value="TreeGrafter"/>
</dbReference>
<dbReference type="Proteomes" id="UP001497497">
    <property type="component" value="Unassembled WGS sequence"/>
</dbReference>
<protein>
    <recommendedName>
        <fullName evidence="3">RecQ-mediated genome instability protein 2</fullName>
    </recommendedName>
</protein>
<gene>
    <name evidence="1" type="ORF">GSLYS_00003692001</name>
</gene>
<dbReference type="GO" id="GO:2000042">
    <property type="term" value="P:negative regulation of double-strand break repair via homologous recombination"/>
    <property type="evidence" value="ECO:0007669"/>
    <property type="project" value="TreeGrafter"/>
</dbReference>